<keyword evidence="1" id="KW-0732">Signal</keyword>
<evidence type="ECO:0000256" key="1">
    <source>
        <dbReference type="SAM" id="SignalP"/>
    </source>
</evidence>
<gene>
    <name evidence="2" type="ORF">CR513_40143</name>
</gene>
<keyword evidence="3" id="KW-1185">Reference proteome</keyword>
<name>A0A371FMX1_MUCPR</name>
<organism evidence="2 3">
    <name type="scientific">Mucuna pruriens</name>
    <name type="common">Velvet bean</name>
    <name type="synonym">Dolichos pruriens</name>
    <dbReference type="NCBI Taxonomy" id="157652"/>
    <lineage>
        <taxon>Eukaryota</taxon>
        <taxon>Viridiplantae</taxon>
        <taxon>Streptophyta</taxon>
        <taxon>Embryophyta</taxon>
        <taxon>Tracheophyta</taxon>
        <taxon>Spermatophyta</taxon>
        <taxon>Magnoliopsida</taxon>
        <taxon>eudicotyledons</taxon>
        <taxon>Gunneridae</taxon>
        <taxon>Pentapetalae</taxon>
        <taxon>rosids</taxon>
        <taxon>fabids</taxon>
        <taxon>Fabales</taxon>
        <taxon>Fabaceae</taxon>
        <taxon>Papilionoideae</taxon>
        <taxon>50 kb inversion clade</taxon>
        <taxon>NPAAA clade</taxon>
        <taxon>indigoferoid/millettioid clade</taxon>
        <taxon>Phaseoleae</taxon>
        <taxon>Mucuna</taxon>
    </lineage>
</organism>
<feature type="signal peptide" evidence="1">
    <location>
        <begin position="1"/>
        <end position="40"/>
    </location>
</feature>
<dbReference type="OrthoDB" id="1444586at2759"/>
<comment type="caution">
    <text evidence="2">The sequence shown here is derived from an EMBL/GenBank/DDBJ whole genome shotgun (WGS) entry which is preliminary data.</text>
</comment>
<accession>A0A371FMX1</accession>
<evidence type="ECO:0000313" key="2">
    <source>
        <dbReference type="EMBL" id="RDX79433.1"/>
    </source>
</evidence>
<feature type="non-terminal residue" evidence="2">
    <location>
        <position position="1"/>
    </location>
</feature>
<dbReference type="AlphaFoldDB" id="A0A371FMX1"/>
<proteinExistence type="predicted"/>
<reference evidence="2" key="1">
    <citation type="submission" date="2018-05" db="EMBL/GenBank/DDBJ databases">
        <title>Draft genome of Mucuna pruriens seed.</title>
        <authorList>
            <person name="Nnadi N.E."/>
            <person name="Vos R."/>
            <person name="Hasami M.H."/>
            <person name="Devisetty U.K."/>
            <person name="Aguiy J.C."/>
        </authorList>
    </citation>
    <scope>NUCLEOTIDE SEQUENCE [LARGE SCALE GENOMIC DNA]</scope>
    <source>
        <strain evidence="2">JCA_2017</strain>
    </source>
</reference>
<dbReference type="EMBL" id="QJKJ01008540">
    <property type="protein sequence ID" value="RDX79433.1"/>
    <property type="molecule type" value="Genomic_DNA"/>
</dbReference>
<feature type="chain" id="PRO_5016622727" evidence="1">
    <location>
        <begin position="41"/>
        <end position="169"/>
    </location>
</feature>
<evidence type="ECO:0000313" key="3">
    <source>
        <dbReference type="Proteomes" id="UP000257109"/>
    </source>
</evidence>
<sequence>MYLKVIFCNKMNSTRKCSVTLAFLLAFFIIASDMCMEAEARGPIVHIHCSRDIDCDYRPCANICGCRCIDTYCVCMRPPLTHSIIFCNKMDTKRKSSVTLAFLLAFFIIASDMCMEAEARGPIVHIHCSTNDECSYRPCIKCGCKCFNTYCYCPAPSFPDNIHTRAPPN</sequence>
<protein>
    <submittedName>
        <fullName evidence="2">Uncharacterized protein</fullName>
    </submittedName>
</protein>
<dbReference type="Proteomes" id="UP000257109">
    <property type="component" value="Unassembled WGS sequence"/>
</dbReference>